<feature type="compositionally biased region" description="Basic and acidic residues" evidence="1">
    <location>
        <begin position="338"/>
        <end position="347"/>
    </location>
</feature>
<evidence type="ECO:0000256" key="1">
    <source>
        <dbReference type="SAM" id="MobiDB-lite"/>
    </source>
</evidence>
<feature type="compositionally biased region" description="Basic residues" evidence="1">
    <location>
        <begin position="1"/>
        <end position="11"/>
    </location>
</feature>
<dbReference type="Proteomes" id="UP001445076">
    <property type="component" value="Unassembled WGS sequence"/>
</dbReference>
<sequence>MPDRRRQRQQRVRHDVGGNQPSVGESNRDPEKENTQSFKPQRQAGSGVAYAEPKEYESVTIMPDKEVAEPQTYHRREVLSNWSRYEEIPTDEPEEGEDYLMGEDFSLILEQQANSGGGHLRLKGESSWDETETNILTSHGLGALRVADLVASINTIPLYTQLNIPEESLPESVMEFYMQLAEDNRKLYQPSSNYSECNDVNEKILQSLIISESEPLDLASEMPESSQCTKNAVDVALSLTSAFAPEPEDVDLDTLLHVPSVENPSPVHQPNTERMPSPEKKPTPERQPSPKKQPSPEKEPSPEKQPFAKKQPNLVINMEPSLAKQPTPVKEVPCDSNKVADAKEVKQPGKARKQKSNMQREKSKEKSPTSFDFGLSKKATNDIKPSVGFNFGVAKTDTFKNKKSNKANNKVSDAVELLNSLPSPENTEEVQEGPTIDLDAPAEQSKPVLLISKTEAEDLEDWLDSVLDD</sequence>
<organism evidence="2 3">
    <name type="scientific">Cherax quadricarinatus</name>
    <name type="common">Australian red claw crayfish</name>
    <dbReference type="NCBI Taxonomy" id="27406"/>
    <lineage>
        <taxon>Eukaryota</taxon>
        <taxon>Metazoa</taxon>
        <taxon>Ecdysozoa</taxon>
        <taxon>Arthropoda</taxon>
        <taxon>Crustacea</taxon>
        <taxon>Multicrustacea</taxon>
        <taxon>Malacostraca</taxon>
        <taxon>Eumalacostraca</taxon>
        <taxon>Eucarida</taxon>
        <taxon>Decapoda</taxon>
        <taxon>Pleocyemata</taxon>
        <taxon>Astacidea</taxon>
        <taxon>Parastacoidea</taxon>
        <taxon>Parastacidae</taxon>
        <taxon>Cherax</taxon>
    </lineage>
</organism>
<feature type="region of interest" description="Disordered" evidence="1">
    <location>
        <begin position="259"/>
        <end position="379"/>
    </location>
</feature>
<keyword evidence="3" id="KW-1185">Reference proteome</keyword>
<evidence type="ECO:0008006" key="4">
    <source>
        <dbReference type="Google" id="ProtNLM"/>
    </source>
</evidence>
<feature type="compositionally biased region" description="Polar residues" evidence="1">
    <location>
        <begin position="262"/>
        <end position="274"/>
    </location>
</feature>
<gene>
    <name evidence="2" type="ORF">OTU49_002951</name>
</gene>
<comment type="caution">
    <text evidence="2">The sequence shown here is derived from an EMBL/GenBank/DDBJ whole genome shotgun (WGS) entry which is preliminary data.</text>
</comment>
<dbReference type="PANTHER" id="PTHR16524">
    <property type="entry name" value="CELL DEATH REGULATOR AVEN"/>
    <property type="match status" value="1"/>
</dbReference>
<accession>A0AAW0XLG9</accession>
<evidence type="ECO:0000313" key="2">
    <source>
        <dbReference type="EMBL" id="KAK8740515.1"/>
    </source>
</evidence>
<dbReference type="GO" id="GO:0010972">
    <property type="term" value="P:negative regulation of G2/M transition of mitotic cell cycle"/>
    <property type="evidence" value="ECO:0007669"/>
    <property type="project" value="TreeGrafter"/>
</dbReference>
<proteinExistence type="predicted"/>
<dbReference type="EMBL" id="JARKIK010000033">
    <property type="protein sequence ID" value="KAK8740515.1"/>
    <property type="molecule type" value="Genomic_DNA"/>
</dbReference>
<name>A0AAW0XLG9_CHEQU</name>
<feature type="compositionally biased region" description="Polar residues" evidence="1">
    <location>
        <begin position="35"/>
        <end position="44"/>
    </location>
</feature>
<feature type="region of interest" description="Disordered" evidence="1">
    <location>
        <begin position="1"/>
        <end position="57"/>
    </location>
</feature>
<reference evidence="2 3" key="1">
    <citation type="journal article" date="2024" name="BMC Genomics">
        <title>Genome assembly of redclaw crayfish (Cherax quadricarinatus) provides insights into its immune adaptation and hypoxia tolerance.</title>
        <authorList>
            <person name="Liu Z."/>
            <person name="Zheng J."/>
            <person name="Li H."/>
            <person name="Fang K."/>
            <person name="Wang S."/>
            <person name="He J."/>
            <person name="Zhou D."/>
            <person name="Weng S."/>
            <person name="Chi M."/>
            <person name="Gu Z."/>
            <person name="He J."/>
            <person name="Li F."/>
            <person name="Wang M."/>
        </authorList>
    </citation>
    <scope>NUCLEOTIDE SEQUENCE [LARGE SCALE GENOMIC DNA]</scope>
    <source>
        <strain evidence="2">ZL_2023a</strain>
    </source>
</reference>
<dbReference type="PANTHER" id="PTHR16524:SF2">
    <property type="entry name" value="CELL DEATH REGULATOR AVEN"/>
    <property type="match status" value="1"/>
</dbReference>
<evidence type="ECO:0000313" key="3">
    <source>
        <dbReference type="Proteomes" id="UP001445076"/>
    </source>
</evidence>
<protein>
    <recommendedName>
        <fullName evidence="4">Cell death regulator Aven</fullName>
    </recommendedName>
</protein>
<feature type="region of interest" description="Disordered" evidence="1">
    <location>
        <begin position="420"/>
        <end position="449"/>
    </location>
</feature>
<dbReference type="InterPro" id="IPR026187">
    <property type="entry name" value="Aven"/>
</dbReference>
<feature type="compositionally biased region" description="Basic and acidic residues" evidence="1">
    <location>
        <begin position="358"/>
        <end position="367"/>
    </location>
</feature>
<dbReference type="AlphaFoldDB" id="A0AAW0XLG9"/>